<accession>A0A2W2BLQ5</accession>
<feature type="chain" id="PRO_5016159478" evidence="1">
    <location>
        <begin position="21"/>
        <end position="184"/>
    </location>
</feature>
<evidence type="ECO:0000256" key="1">
    <source>
        <dbReference type="SAM" id="SignalP"/>
    </source>
</evidence>
<dbReference type="EMBL" id="QKTW01000003">
    <property type="protein sequence ID" value="PZF74366.1"/>
    <property type="molecule type" value="Genomic_DNA"/>
</dbReference>
<sequence length="184" mass="19385">MKKGVLLLLLAGVFAMSAMNSSCKKSDDNTTTMTLYDSLGGTTMVQDPANTSTMIEKGRLGIRSVVDSAIFVIAADNQLNGFFTVLLAEVTSGNTTGFEALSKNLTDFICVAAGAKNFTYGGKNMVAAHDPAQNSRMNGKATSANFDQFLNDVGVAAKKCGLSDQLIGQVAARLNTVRSQVVQQ</sequence>
<gene>
    <name evidence="2" type="ORF">DN068_01950</name>
</gene>
<evidence type="ECO:0000313" key="3">
    <source>
        <dbReference type="Proteomes" id="UP000248745"/>
    </source>
</evidence>
<dbReference type="GO" id="GO:0020037">
    <property type="term" value="F:heme binding"/>
    <property type="evidence" value="ECO:0007669"/>
    <property type="project" value="InterPro"/>
</dbReference>
<name>A0A2W2BLQ5_9BACT</name>
<dbReference type="OrthoDB" id="792423at2"/>
<dbReference type="GO" id="GO:0019825">
    <property type="term" value="F:oxygen binding"/>
    <property type="evidence" value="ECO:0007669"/>
    <property type="project" value="InterPro"/>
</dbReference>
<evidence type="ECO:0000313" key="2">
    <source>
        <dbReference type="EMBL" id="PZF74366.1"/>
    </source>
</evidence>
<protein>
    <submittedName>
        <fullName evidence="2">Group 1 truncated hemoglobin</fullName>
    </submittedName>
</protein>
<keyword evidence="1" id="KW-0732">Signal</keyword>
<reference evidence="2 3" key="1">
    <citation type="submission" date="2018-06" db="EMBL/GenBank/DDBJ databases">
        <title>Mucibacter soli gen. nov., sp. nov., a new member of the family Chitinophagaceae producing mucin.</title>
        <authorList>
            <person name="Kim M.-K."/>
            <person name="Park S."/>
            <person name="Kim T.-S."/>
            <person name="Joung Y."/>
            <person name="Han J.-H."/>
            <person name="Kim S.B."/>
        </authorList>
    </citation>
    <scope>NUCLEOTIDE SEQUENCE [LARGE SCALE GENOMIC DNA]</scope>
    <source>
        <strain evidence="2 3">R1-15</strain>
    </source>
</reference>
<dbReference type="InterPro" id="IPR009050">
    <property type="entry name" value="Globin-like_sf"/>
</dbReference>
<organism evidence="2 3">
    <name type="scientific">Taibaiella soli</name>
    <dbReference type="NCBI Taxonomy" id="1649169"/>
    <lineage>
        <taxon>Bacteria</taxon>
        <taxon>Pseudomonadati</taxon>
        <taxon>Bacteroidota</taxon>
        <taxon>Chitinophagia</taxon>
        <taxon>Chitinophagales</taxon>
        <taxon>Chitinophagaceae</taxon>
        <taxon>Taibaiella</taxon>
    </lineage>
</organism>
<proteinExistence type="predicted"/>
<dbReference type="InterPro" id="IPR012292">
    <property type="entry name" value="Globin/Proto"/>
</dbReference>
<feature type="signal peptide" evidence="1">
    <location>
        <begin position="1"/>
        <end position="20"/>
    </location>
</feature>
<dbReference type="RefSeq" id="WP_110997203.1">
    <property type="nucleotide sequence ID" value="NZ_QKTW01000003.1"/>
</dbReference>
<dbReference type="Gene3D" id="1.10.490.10">
    <property type="entry name" value="Globins"/>
    <property type="match status" value="1"/>
</dbReference>
<comment type="caution">
    <text evidence="2">The sequence shown here is derived from an EMBL/GenBank/DDBJ whole genome shotgun (WGS) entry which is preliminary data.</text>
</comment>
<keyword evidence="3" id="KW-1185">Reference proteome</keyword>
<dbReference type="AlphaFoldDB" id="A0A2W2BLQ5"/>
<dbReference type="Proteomes" id="UP000248745">
    <property type="component" value="Unassembled WGS sequence"/>
</dbReference>
<dbReference type="SUPFAM" id="SSF46458">
    <property type="entry name" value="Globin-like"/>
    <property type="match status" value="1"/>
</dbReference>